<evidence type="ECO:0000259" key="1">
    <source>
        <dbReference type="Pfam" id="PF04101"/>
    </source>
</evidence>
<evidence type="ECO:0000313" key="3">
    <source>
        <dbReference type="Proteomes" id="UP001595973"/>
    </source>
</evidence>
<gene>
    <name evidence="2" type="ORF">ACFO5X_00345</name>
</gene>
<evidence type="ECO:0000313" key="2">
    <source>
        <dbReference type="EMBL" id="MFC4666987.1"/>
    </source>
</evidence>
<name>A0ABV9K9V8_9RHOB</name>
<dbReference type="Proteomes" id="UP001595973">
    <property type="component" value="Unassembled WGS sequence"/>
</dbReference>
<dbReference type="SUPFAM" id="SSF53756">
    <property type="entry name" value="UDP-Glycosyltransferase/glycogen phosphorylase"/>
    <property type="match status" value="1"/>
</dbReference>
<comment type="caution">
    <text evidence="2">The sequence shown here is derived from an EMBL/GenBank/DDBJ whole genome shotgun (WGS) entry which is preliminary data.</text>
</comment>
<dbReference type="EMBL" id="JBHSGI010000002">
    <property type="protein sequence ID" value="MFC4666987.1"/>
    <property type="molecule type" value="Genomic_DNA"/>
</dbReference>
<sequence length="368" mass="38533">MKVLIAVTHLLGTGHLARALTLGRAFAAAGHSVRLASGGMAVAHLDTTGVEMVQLPPLRSDGTDFTRLLTAAGTVADTVYHSERRATLTGLVAAFAPDILITELFPFGRRALRAEFLALLESLRALPVRPAVLASIRDILAPPSKPERAAQAEAMVREHYDAVLVHSDPSVVPLDLSWPVSDGLRSKLRYTGFVAPPAPSPHPEGLGAGEVLVSAGGGPVGRRLFEMALAAAAMDNRRWRLLTRDVAGQVPAHVRVEPPRPDFRAMLAGAAGSVSLCGYNTAMDLLQTGVPAVLVPFDAGGEVEQGLRAQALAGMPGFRIIRDAALSPEAIGEALAAAISDPPRALSVDFDGARHSVEIAVALAEGRT</sequence>
<reference evidence="3" key="1">
    <citation type="journal article" date="2019" name="Int. J. Syst. Evol. Microbiol.">
        <title>The Global Catalogue of Microorganisms (GCM) 10K type strain sequencing project: providing services to taxonomists for standard genome sequencing and annotation.</title>
        <authorList>
            <consortium name="The Broad Institute Genomics Platform"/>
            <consortium name="The Broad Institute Genome Sequencing Center for Infectious Disease"/>
            <person name="Wu L."/>
            <person name="Ma J."/>
        </authorList>
    </citation>
    <scope>NUCLEOTIDE SEQUENCE [LARGE SCALE GENOMIC DNA]</scope>
    <source>
        <strain evidence="3">CGMCC 4.7283</strain>
    </source>
</reference>
<dbReference type="PANTHER" id="PTHR21015">
    <property type="entry name" value="UDP-N-ACETYLGLUCOSAMINE--N-ACETYLMURAMYL-(PENTAPEPTIDE) PYROPHOSPHORYL-UNDECAPRENOL N-ACETYLGLUCOSAMINE TRANSFERASE 1"/>
    <property type="match status" value="1"/>
</dbReference>
<dbReference type="PANTHER" id="PTHR21015:SF28">
    <property type="entry name" value="SLL1722 PROTEIN"/>
    <property type="match status" value="1"/>
</dbReference>
<dbReference type="RefSeq" id="WP_380714825.1">
    <property type="nucleotide sequence ID" value="NZ_JBHSGI010000002.1"/>
</dbReference>
<dbReference type="InterPro" id="IPR007235">
    <property type="entry name" value="Glyco_trans_28_C"/>
</dbReference>
<accession>A0ABV9K9V8</accession>
<protein>
    <submittedName>
        <fullName evidence="2">Glycosyltransferase family protein</fullName>
    </submittedName>
</protein>
<keyword evidence="3" id="KW-1185">Reference proteome</keyword>
<feature type="domain" description="Glycosyl transferase family 28 C-terminal" evidence="1">
    <location>
        <begin position="274"/>
        <end position="344"/>
    </location>
</feature>
<dbReference type="Pfam" id="PF04101">
    <property type="entry name" value="Glyco_tran_28_C"/>
    <property type="match status" value="1"/>
</dbReference>
<organism evidence="2 3">
    <name type="scientific">Seohaeicola nanhaiensis</name>
    <dbReference type="NCBI Taxonomy" id="1387282"/>
    <lineage>
        <taxon>Bacteria</taxon>
        <taxon>Pseudomonadati</taxon>
        <taxon>Pseudomonadota</taxon>
        <taxon>Alphaproteobacteria</taxon>
        <taxon>Rhodobacterales</taxon>
        <taxon>Roseobacteraceae</taxon>
        <taxon>Seohaeicola</taxon>
    </lineage>
</organism>
<dbReference type="Gene3D" id="3.40.50.2000">
    <property type="entry name" value="Glycogen Phosphorylase B"/>
    <property type="match status" value="2"/>
</dbReference>
<proteinExistence type="predicted"/>